<comment type="similarity">
    <text evidence="1">Belongs to the GSP E family.</text>
</comment>
<evidence type="ECO:0000313" key="3">
    <source>
        <dbReference type="EMBL" id="MEC4295381.1"/>
    </source>
</evidence>
<sequence length="371" mass="40918">MEAAVFRDLVEGLISTVFGLGPLEDFIADESVTEIMVNGTASVYIERDGRLTPADVSFESDEQVRALIDRILGPLGRRIDESSPMVSARLPQGHRVNAVLPPLAVDGPLLTIRSFTRRVMSLSELRARGSFDETVERFLVWAVSARKSVAVCGGTGSGKTTLLNALSCHISPKERIITIEDAAELKFNEHPHVVRLEARPANAEGTGEVTIRELVVNALRMRPDRIIVGECRSDEAVDMLQAMNTGHDGSLTTLHANSPQEAVERLVTMVRFAVELPLDAIEAQIGNAFDLIVQTARCPDGTRCIAEIAEVAFDRRDRRCVIGTIYRRDLGQKRGLWLDYPSWIDGLVARGLAEKKEVRAWIRSLDLRLSA</sequence>
<proteinExistence type="inferred from homology"/>
<dbReference type="PANTHER" id="PTHR30486">
    <property type="entry name" value="TWITCHING MOTILITY PROTEIN PILT"/>
    <property type="match status" value="1"/>
</dbReference>
<dbReference type="Pfam" id="PF00437">
    <property type="entry name" value="T2SSE"/>
    <property type="match status" value="1"/>
</dbReference>
<dbReference type="Gene3D" id="3.40.50.300">
    <property type="entry name" value="P-loop containing nucleotide triphosphate hydrolases"/>
    <property type="match status" value="1"/>
</dbReference>
<dbReference type="CDD" id="cd01130">
    <property type="entry name" value="VirB11-like_ATPase"/>
    <property type="match status" value="1"/>
</dbReference>
<protein>
    <submittedName>
        <fullName evidence="3">CpaF family protein</fullName>
    </submittedName>
</protein>
<accession>A0ABU6J0C4</accession>
<dbReference type="InterPro" id="IPR050921">
    <property type="entry name" value="T4SS_GSP_E_ATPase"/>
</dbReference>
<keyword evidence="4" id="KW-1185">Reference proteome</keyword>
<dbReference type="Gene3D" id="3.30.450.380">
    <property type="match status" value="1"/>
</dbReference>
<name>A0ABU6J0C4_9ACTN</name>
<dbReference type="EMBL" id="JAYMFH010000012">
    <property type="protein sequence ID" value="MEC4295381.1"/>
    <property type="molecule type" value="Genomic_DNA"/>
</dbReference>
<dbReference type="Proteomes" id="UP001343724">
    <property type="component" value="Unassembled WGS sequence"/>
</dbReference>
<dbReference type="SUPFAM" id="SSF52540">
    <property type="entry name" value="P-loop containing nucleoside triphosphate hydrolases"/>
    <property type="match status" value="1"/>
</dbReference>
<comment type="caution">
    <text evidence="3">The sequence shown here is derived from an EMBL/GenBank/DDBJ whole genome shotgun (WGS) entry which is preliminary data.</text>
</comment>
<dbReference type="InterPro" id="IPR003593">
    <property type="entry name" value="AAA+_ATPase"/>
</dbReference>
<dbReference type="PANTHER" id="PTHR30486:SF15">
    <property type="entry name" value="TYPE II_IV SECRETION SYSTEM ATPASE"/>
    <property type="match status" value="1"/>
</dbReference>
<evidence type="ECO:0000256" key="1">
    <source>
        <dbReference type="ARBA" id="ARBA00006611"/>
    </source>
</evidence>
<evidence type="ECO:0000313" key="4">
    <source>
        <dbReference type="Proteomes" id="UP001343724"/>
    </source>
</evidence>
<feature type="domain" description="AAA+ ATPase" evidence="2">
    <location>
        <begin position="145"/>
        <end position="299"/>
    </location>
</feature>
<evidence type="ECO:0000259" key="2">
    <source>
        <dbReference type="SMART" id="SM00382"/>
    </source>
</evidence>
<gene>
    <name evidence="3" type="ORF">VJ920_08655</name>
</gene>
<organism evidence="3 4">
    <name type="scientific">Adlercreutzia shanghongiae</name>
    <dbReference type="NCBI Taxonomy" id="3111773"/>
    <lineage>
        <taxon>Bacteria</taxon>
        <taxon>Bacillati</taxon>
        <taxon>Actinomycetota</taxon>
        <taxon>Coriobacteriia</taxon>
        <taxon>Eggerthellales</taxon>
        <taxon>Eggerthellaceae</taxon>
        <taxon>Adlercreutzia</taxon>
    </lineage>
</organism>
<reference evidence="3 4" key="1">
    <citation type="submission" date="2024-01" db="EMBL/GenBank/DDBJ databases">
        <title>novel species in genus Adlercreutzia.</title>
        <authorList>
            <person name="Liu X."/>
        </authorList>
    </citation>
    <scope>NUCLEOTIDE SEQUENCE [LARGE SCALE GENOMIC DNA]</scope>
    <source>
        <strain evidence="3 4">R22</strain>
    </source>
</reference>
<dbReference type="InterPro" id="IPR001482">
    <property type="entry name" value="T2SS/T4SS_dom"/>
</dbReference>
<dbReference type="InterPro" id="IPR027417">
    <property type="entry name" value="P-loop_NTPase"/>
</dbReference>
<dbReference type="SMART" id="SM00382">
    <property type="entry name" value="AAA"/>
    <property type="match status" value="1"/>
</dbReference>